<name>A0ABW8CGI4_9ACTN</name>
<sequence>MPPSSSRAAARTAGALLAATAVLLTAGCMSTGDSRDDPRPQGVSPSARVGAGPDGTLPDGTKVAPGGHRTKPNGSPSASASASGVPPLGGAPAAVKPAPSPGAGKPSAGPGGASPSTPASSPTPSATVSATTDAPAPPTTPPASPSDSPVATAPAA</sequence>
<feature type="compositionally biased region" description="Low complexity" evidence="1">
    <location>
        <begin position="74"/>
        <end position="134"/>
    </location>
</feature>
<evidence type="ECO:0000313" key="3">
    <source>
        <dbReference type="EMBL" id="MFI9104897.1"/>
    </source>
</evidence>
<keyword evidence="2" id="KW-0732">Signal</keyword>
<feature type="chain" id="PRO_5047071048" description="Lipoprotein" evidence="2">
    <location>
        <begin position="27"/>
        <end position="156"/>
    </location>
</feature>
<comment type="caution">
    <text evidence="3">The sequence shown here is derived from an EMBL/GenBank/DDBJ whole genome shotgun (WGS) entry which is preliminary data.</text>
</comment>
<evidence type="ECO:0000313" key="4">
    <source>
        <dbReference type="Proteomes" id="UP001614394"/>
    </source>
</evidence>
<dbReference type="Proteomes" id="UP001614394">
    <property type="component" value="Unassembled WGS sequence"/>
</dbReference>
<evidence type="ECO:0000256" key="1">
    <source>
        <dbReference type="SAM" id="MobiDB-lite"/>
    </source>
</evidence>
<evidence type="ECO:0000256" key="2">
    <source>
        <dbReference type="SAM" id="SignalP"/>
    </source>
</evidence>
<proteinExistence type="predicted"/>
<accession>A0ABW8CGI4</accession>
<keyword evidence="4" id="KW-1185">Reference proteome</keyword>
<protein>
    <recommendedName>
        <fullName evidence="5">Lipoprotein</fullName>
    </recommendedName>
</protein>
<evidence type="ECO:0008006" key="5">
    <source>
        <dbReference type="Google" id="ProtNLM"/>
    </source>
</evidence>
<gene>
    <name evidence="3" type="ORF">ACIGXA_30735</name>
</gene>
<dbReference type="RefSeq" id="WP_399655566.1">
    <property type="nucleotide sequence ID" value="NZ_JBITYG010000010.1"/>
</dbReference>
<organism evidence="3 4">
    <name type="scientific">Streptomyces fildesensis</name>
    <dbReference type="NCBI Taxonomy" id="375757"/>
    <lineage>
        <taxon>Bacteria</taxon>
        <taxon>Bacillati</taxon>
        <taxon>Actinomycetota</taxon>
        <taxon>Actinomycetes</taxon>
        <taxon>Kitasatosporales</taxon>
        <taxon>Streptomycetaceae</taxon>
        <taxon>Streptomyces</taxon>
    </lineage>
</organism>
<dbReference type="PROSITE" id="PS51257">
    <property type="entry name" value="PROKAR_LIPOPROTEIN"/>
    <property type="match status" value="1"/>
</dbReference>
<feature type="signal peptide" evidence="2">
    <location>
        <begin position="1"/>
        <end position="26"/>
    </location>
</feature>
<reference evidence="3 4" key="1">
    <citation type="submission" date="2024-10" db="EMBL/GenBank/DDBJ databases">
        <title>The Natural Products Discovery Center: Release of the First 8490 Sequenced Strains for Exploring Actinobacteria Biosynthetic Diversity.</title>
        <authorList>
            <person name="Kalkreuter E."/>
            <person name="Kautsar S.A."/>
            <person name="Yang D."/>
            <person name="Bader C.D."/>
            <person name="Teijaro C.N."/>
            <person name="Fluegel L."/>
            <person name="Davis C.M."/>
            <person name="Simpson J.R."/>
            <person name="Lauterbach L."/>
            <person name="Steele A.D."/>
            <person name="Gui C."/>
            <person name="Meng S."/>
            <person name="Li G."/>
            <person name="Viehrig K."/>
            <person name="Ye F."/>
            <person name="Su P."/>
            <person name="Kiefer A.F."/>
            <person name="Nichols A."/>
            <person name="Cepeda A.J."/>
            <person name="Yan W."/>
            <person name="Fan B."/>
            <person name="Jiang Y."/>
            <person name="Adhikari A."/>
            <person name="Zheng C.-J."/>
            <person name="Schuster L."/>
            <person name="Cowan T.M."/>
            <person name="Smanski M.J."/>
            <person name="Chevrette M.G."/>
            <person name="De Carvalho L.P.S."/>
            <person name="Shen B."/>
        </authorList>
    </citation>
    <scope>NUCLEOTIDE SEQUENCE [LARGE SCALE GENOMIC DNA]</scope>
    <source>
        <strain evidence="3 4">NPDC053399</strain>
    </source>
</reference>
<feature type="compositionally biased region" description="Low complexity" evidence="1">
    <location>
        <begin position="145"/>
        <end position="156"/>
    </location>
</feature>
<feature type="region of interest" description="Disordered" evidence="1">
    <location>
        <begin position="28"/>
        <end position="156"/>
    </location>
</feature>
<feature type="compositionally biased region" description="Pro residues" evidence="1">
    <location>
        <begin position="135"/>
        <end position="144"/>
    </location>
</feature>
<dbReference type="EMBL" id="JBITYG010000010">
    <property type="protein sequence ID" value="MFI9104897.1"/>
    <property type="molecule type" value="Genomic_DNA"/>
</dbReference>